<feature type="compositionally biased region" description="Low complexity" evidence="1">
    <location>
        <begin position="290"/>
        <end position="302"/>
    </location>
</feature>
<dbReference type="Pfam" id="PF00226">
    <property type="entry name" value="DnaJ"/>
    <property type="match status" value="1"/>
</dbReference>
<keyword evidence="2" id="KW-0472">Membrane</keyword>
<feature type="compositionally biased region" description="Basic and acidic residues" evidence="1">
    <location>
        <begin position="280"/>
        <end position="289"/>
    </location>
</feature>
<dbReference type="InterPro" id="IPR036869">
    <property type="entry name" value="J_dom_sf"/>
</dbReference>
<keyword evidence="2" id="KW-1133">Transmembrane helix</keyword>
<evidence type="ECO:0000256" key="2">
    <source>
        <dbReference type="SAM" id="Phobius"/>
    </source>
</evidence>
<evidence type="ECO:0000313" key="4">
    <source>
        <dbReference type="EMBL" id="KVH95830.1"/>
    </source>
</evidence>
<name>A0A124SD50_CYNCS</name>
<reference evidence="4 5" key="1">
    <citation type="journal article" date="2016" name="Sci. Rep.">
        <title>The genome sequence of the outbreeding globe artichoke constructed de novo incorporating a phase-aware low-pass sequencing strategy of F1 progeny.</title>
        <authorList>
            <person name="Scaglione D."/>
            <person name="Reyes-Chin-Wo S."/>
            <person name="Acquadro A."/>
            <person name="Froenicke L."/>
            <person name="Portis E."/>
            <person name="Beitel C."/>
            <person name="Tirone M."/>
            <person name="Mauro R."/>
            <person name="Lo Monaco A."/>
            <person name="Mauromicale G."/>
            <person name="Faccioli P."/>
            <person name="Cattivelli L."/>
            <person name="Rieseberg L."/>
            <person name="Michelmore R."/>
            <person name="Lanteri S."/>
        </authorList>
    </citation>
    <scope>NUCLEOTIDE SEQUENCE [LARGE SCALE GENOMIC DNA]</scope>
    <source>
        <strain evidence="4">2C</strain>
    </source>
</reference>
<feature type="region of interest" description="Disordered" evidence="1">
    <location>
        <begin position="270"/>
        <end position="341"/>
    </location>
</feature>
<dbReference type="EMBL" id="LEKV01004375">
    <property type="protein sequence ID" value="KVH95830.1"/>
    <property type="molecule type" value="Genomic_DNA"/>
</dbReference>
<dbReference type="SMART" id="SM00271">
    <property type="entry name" value="DnaJ"/>
    <property type="match status" value="1"/>
</dbReference>
<proteinExistence type="predicted"/>
<dbReference type="PANTHER" id="PTHR45295:SF1">
    <property type="entry name" value="CHAPERONE PROTEIN DNAJ C76, CHLOROPLASTIC"/>
    <property type="match status" value="1"/>
</dbReference>
<feature type="compositionally biased region" description="Polar residues" evidence="1">
    <location>
        <begin position="318"/>
        <end position="332"/>
    </location>
</feature>
<accession>A0A124SD50</accession>
<dbReference type="AlphaFoldDB" id="A0A124SD50"/>
<dbReference type="Pfam" id="PF13370">
    <property type="entry name" value="Fer4_13"/>
    <property type="match status" value="1"/>
</dbReference>
<dbReference type="Gene3D" id="1.10.287.110">
    <property type="entry name" value="DnaJ domain"/>
    <property type="match status" value="1"/>
</dbReference>
<dbReference type="STRING" id="59895.A0A124SD50"/>
<dbReference type="SUPFAM" id="SSF54862">
    <property type="entry name" value="4Fe-4S ferredoxins"/>
    <property type="match status" value="1"/>
</dbReference>
<dbReference type="Proteomes" id="UP000243975">
    <property type="component" value="Unassembled WGS sequence"/>
</dbReference>
<keyword evidence="5" id="KW-1185">Reference proteome</keyword>
<dbReference type="Gene3D" id="3.30.70.20">
    <property type="match status" value="1"/>
</dbReference>
<dbReference type="CDD" id="cd06257">
    <property type="entry name" value="DnaJ"/>
    <property type="match status" value="1"/>
</dbReference>
<dbReference type="PROSITE" id="PS50076">
    <property type="entry name" value="DNAJ_2"/>
    <property type="match status" value="1"/>
</dbReference>
<dbReference type="OMA" id="QWADSEH"/>
<feature type="transmembrane region" description="Helical" evidence="2">
    <location>
        <begin position="401"/>
        <end position="425"/>
    </location>
</feature>
<keyword evidence="2" id="KW-0812">Transmembrane</keyword>
<comment type="caution">
    <text evidence="4">The sequence shown here is derived from an EMBL/GenBank/DDBJ whole genome shotgun (WGS) entry which is preliminary data.</text>
</comment>
<evidence type="ECO:0000256" key="1">
    <source>
        <dbReference type="SAM" id="MobiDB-lite"/>
    </source>
</evidence>
<dbReference type="InterPro" id="IPR001623">
    <property type="entry name" value="DnaJ_domain"/>
</dbReference>
<evidence type="ECO:0000259" key="3">
    <source>
        <dbReference type="PROSITE" id="PS50076"/>
    </source>
</evidence>
<feature type="domain" description="J" evidence="3">
    <location>
        <begin position="62"/>
        <end position="125"/>
    </location>
</feature>
<dbReference type="SUPFAM" id="SSF46565">
    <property type="entry name" value="Chaperone J-domain"/>
    <property type="match status" value="1"/>
</dbReference>
<protein>
    <submittedName>
        <fullName evidence="4">DnaJ domain-containing protein</fullName>
    </submittedName>
</protein>
<dbReference type="Gramene" id="KVH95830">
    <property type="protein sequence ID" value="KVH95830"/>
    <property type="gene ID" value="Ccrd_002089"/>
</dbReference>
<organism evidence="4 5">
    <name type="scientific">Cynara cardunculus var. scolymus</name>
    <name type="common">Globe artichoke</name>
    <name type="synonym">Cynara scolymus</name>
    <dbReference type="NCBI Taxonomy" id="59895"/>
    <lineage>
        <taxon>Eukaryota</taxon>
        <taxon>Viridiplantae</taxon>
        <taxon>Streptophyta</taxon>
        <taxon>Embryophyta</taxon>
        <taxon>Tracheophyta</taxon>
        <taxon>Spermatophyta</taxon>
        <taxon>Magnoliopsida</taxon>
        <taxon>eudicotyledons</taxon>
        <taxon>Gunneridae</taxon>
        <taxon>Pentapetalae</taxon>
        <taxon>asterids</taxon>
        <taxon>campanulids</taxon>
        <taxon>Asterales</taxon>
        <taxon>Asteraceae</taxon>
        <taxon>Carduoideae</taxon>
        <taxon>Cardueae</taxon>
        <taxon>Carduinae</taxon>
        <taxon>Cynara</taxon>
    </lineage>
</organism>
<evidence type="ECO:0000313" key="5">
    <source>
        <dbReference type="Proteomes" id="UP000243975"/>
    </source>
</evidence>
<sequence>MHSIIISPYTLTPSRSSTIVPLTSLKSKTSSSFWNWNKSCSDHASLVCKASGSTSSSITDFDLYDLLGVDSSSDHLTIKQAYRTLQKKCHPDIAGVPGHDMAIILNEAYAVLSDPLSRFSYDKEQAKVADFKGYTGKPIYSVWYGSESEQRAIFVDEVKCVGCLKCALFAEKTFAIESVYGRARVIAQWADPENKIQEAIGACPVDCISMVERSKLAALEFLMSKQPRGSVRIGAGNTVAIRSITNWLYWQPPIPGMPATQTRRKLLQLPQNSTQSKSPNIDKLRDAAAARKQAQKTAKPKPSNSTEYWTPSPFILPESTNNESDTKASHTPTSKKPKGGSYNRFVVSKKIRSSNPYETGVPVGMAIVAAVVVRLQLGDAAGGIETHIGGSLLLDVVNSSWLQVILAGVTWYLVGMAAVELVAALRIKSHEE</sequence>
<feature type="compositionally biased region" description="Polar residues" evidence="1">
    <location>
        <begin position="270"/>
        <end position="279"/>
    </location>
</feature>
<gene>
    <name evidence="4" type="ORF">Ccrd_002089</name>
</gene>
<dbReference type="GO" id="GO:0009507">
    <property type="term" value="C:chloroplast"/>
    <property type="evidence" value="ECO:0007669"/>
    <property type="project" value="EnsemblPlants"/>
</dbReference>
<dbReference type="PANTHER" id="PTHR45295">
    <property type="entry name" value="CHAPERONE PROTEIN DNAJ C76, CHLOROPLASTIC"/>
    <property type="match status" value="1"/>
</dbReference>